<dbReference type="EMBL" id="CAFZ01000339">
    <property type="protein sequence ID" value="CCA74657.1"/>
    <property type="molecule type" value="Genomic_DNA"/>
</dbReference>
<sequence length="390" mass="43540">MASNTFPTILKRLQDASEGDPEFLAMDVLNSIKKRATGLSKDCRKAICRIGQTPTWLCGAATLVELPTVAVTASNPTGLLQSEATSKSLVQAMQQSPRHSLDGDKLQKVVDQDGAEKASFILFHPKVDAEIPEHLSAWSNGGRNHDKHKKDDDDKPEDEENIPRPFQPDALWSDDDIKVYPQLNWALNGLQRHEIQEIYRSSITGETFNLGLDRDSSNTQQLCAFLSAVLKETSRPSPYAFAIKQIFQVDKIDDVDLLALINGQPHLMTPDPCRLSGICRLPITMITSDSNVQDDVQEMFMVNTFLPFVLNAELKDRGAHPGHFVWELKEELNESDLYQPRSWHGIITLVTMDMPLGNEEDVTHFEEGIARLPGLQNAPPGCLSCEREDL</sequence>
<dbReference type="HOGENOM" id="CLU_708078_0_0_1"/>
<comment type="caution">
    <text evidence="2">The sequence shown here is derived from an EMBL/GenBank/DDBJ whole genome shotgun (WGS) entry which is preliminary data.</text>
</comment>
<organism evidence="2 3">
    <name type="scientific">Serendipita indica (strain DSM 11827)</name>
    <name type="common">Root endophyte fungus</name>
    <name type="synonym">Piriformospora indica</name>
    <dbReference type="NCBI Taxonomy" id="1109443"/>
    <lineage>
        <taxon>Eukaryota</taxon>
        <taxon>Fungi</taxon>
        <taxon>Dikarya</taxon>
        <taxon>Basidiomycota</taxon>
        <taxon>Agaricomycotina</taxon>
        <taxon>Agaricomycetes</taxon>
        <taxon>Sebacinales</taxon>
        <taxon>Serendipitaceae</taxon>
        <taxon>Serendipita</taxon>
    </lineage>
</organism>
<reference evidence="2 3" key="1">
    <citation type="journal article" date="2011" name="PLoS Pathog.">
        <title>Endophytic Life Strategies Decoded by Genome and Transcriptome Analyses of the Mutualistic Root Symbiont Piriformospora indica.</title>
        <authorList>
            <person name="Zuccaro A."/>
            <person name="Lahrmann U."/>
            <person name="Guldener U."/>
            <person name="Langen G."/>
            <person name="Pfiffi S."/>
            <person name="Biedenkopf D."/>
            <person name="Wong P."/>
            <person name="Samans B."/>
            <person name="Grimm C."/>
            <person name="Basiewicz M."/>
            <person name="Murat C."/>
            <person name="Martin F."/>
            <person name="Kogel K.H."/>
        </authorList>
    </citation>
    <scope>NUCLEOTIDE SEQUENCE [LARGE SCALE GENOMIC DNA]</scope>
    <source>
        <strain evidence="2 3">DSM 11827</strain>
    </source>
</reference>
<protein>
    <submittedName>
        <fullName evidence="2">Uncharacterized protein</fullName>
    </submittedName>
</protein>
<evidence type="ECO:0000313" key="3">
    <source>
        <dbReference type="Proteomes" id="UP000007148"/>
    </source>
</evidence>
<evidence type="ECO:0000256" key="1">
    <source>
        <dbReference type="SAM" id="MobiDB-lite"/>
    </source>
</evidence>
<feature type="region of interest" description="Disordered" evidence="1">
    <location>
        <begin position="136"/>
        <end position="169"/>
    </location>
</feature>
<evidence type="ECO:0000313" key="2">
    <source>
        <dbReference type="EMBL" id="CCA74657.1"/>
    </source>
</evidence>
<accession>G4TTL4</accession>
<keyword evidence="3" id="KW-1185">Reference proteome</keyword>
<dbReference type="AlphaFoldDB" id="G4TTL4"/>
<dbReference type="InParanoid" id="G4TTL4"/>
<proteinExistence type="predicted"/>
<gene>
    <name evidence="2" type="ORF">PIIN_08608</name>
</gene>
<name>G4TTL4_SERID</name>
<dbReference type="Proteomes" id="UP000007148">
    <property type="component" value="Unassembled WGS sequence"/>
</dbReference>